<name>A0A3N5Y1A9_9ALTE</name>
<dbReference type="AlphaFoldDB" id="A0A3N5Y1A9"/>
<gene>
    <name evidence="13" type="primary">lpxK</name>
    <name evidence="14" type="ORF">DRW07_08850</name>
</gene>
<comment type="caution">
    <text evidence="14">The sequence shown here is derived from an EMBL/GenBank/DDBJ whole genome shotgun (WGS) entry which is preliminary data.</text>
</comment>
<evidence type="ECO:0000256" key="7">
    <source>
        <dbReference type="ARBA" id="ARBA00022679"/>
    </source>
</evidence>
<evidence type="ECO:0000313" key="15">
    <source>
        <dbReference type="Proteomes" id="UP000275281"/>
    </source>
</evidence>
<evidence type="ECO:0000256" key="2">
    <source>
        <dbReference type="ARBA" id="ARBA00004870"/>
    </source>
</evidence>
<evidence type="ECO:0000256" key="1">
    <source>
        <dbReference type="ARBA" id="ARBA00002274"/>
    </source>
</evidence>
<protein>
    <recommendedName>
        <fullName evidence="4 13">Tetraacyldisaccharide 4'-kinase</fullName>
        <ecNumber evidence="3 13">2.7.1.130</ecNumber>
    </recommendedName>
    <alternativeName>
        <fullName evidence="12 13">Lipid A 4'-kinase</fullName>
    </alternativeName>
</protein>
<dbReference type="EC" id="2.7.1.130" evidence="3 13"/>
<evidence type="ECO:0000256" key="12">
    <source>
        <dbReference type="ARBA" id="ARBA00029757"/>
    </source>
</evidence>
<dbReference type="SUPFAM" id="SSF52540">
    <property type="entry name" value="P-loop containing nucleoside triphosphate hydrolases"/>
    <property type="match status" value="1"/>
</dbReference>
<reference evidence="14 15" key="1">
    <citation type="submission" date="2018-11" db="EMBL/GenBank/DDBJ databases">
        <authorList>
            <person name="Ye M.-Q."/>
            <person name="Du Z.-J."/>
        </authorList>
    </citation>
    <scope>NUCLEOTIDE SEQUENCE [LARGE SCALE GENOMIC DNA]</scope>
    <source>
        <strain evidence="14 15">U0105</strain>
    </source>
</reference>
<evidence type="ECO:0000256" key="9">
    <source>
        <dbReference type="ARBA" id="ARBA00022777"/>
    </source>
</evidence>
<evidence type="ECO:0000256" key="6">
    <source>
        <dbReference type="ARBA" id="ARBA00022556"/>
    </source>
</evidence>
<dbReference type="GO" id="GO:0009029">
    <property type="term" value="F:lipid-A 4'-kinase activity"/>
    <property type="evidence" value="ECO:0007669"/>
    <property type="project" value="UniProtKB-UniRule"/>
</dbReference>
<dbReference type="InterPro" id="IPR003758">
    <property type="entry name" value="LpxK"/>
</dbReference>
<keyword evidence="15" id="KW-1185">Reference proteome</keyword>
<proteinExistence type="inferred from homology"/>
<keyword evidence="11 13" id="KW-0443">Lipid metabolism</keyword>
<keyword evidence="7 13" id="KW-0808">Transferase</keyword>
<dbReference type="PANTHER" id="PTHR42724">
    <property type="entry name" value="TETRAACYLDISACCHARIDE 4'-KINASE"/>
    <property type="match status" value="1"/>
</dbReference>
<dbReference type="InterPro" id="IPR027417">
    <property type="entry name" value="P-loop_NTPase"/>
</dbReference>
<evidence type="ECO:0000256" key="8">
    <source>
        <dbReference type="ARBA" id="ARBA00022741"/>
    </source>
</evidence>
<dbReference type="GO" id="GO:0009244">
    <property type="term" value="P:lipopolysaccharide core region biosynthetic process"/>
    <property type="evidence" value="ECO:0007669"/>
    <property type="project" value="TreeGrafter"/>
</dbReference>
<feature type="binding site" evidence="13">
    <location>
        <begin position="51"/>
        <end position="58"/>
    </location>
    <ligand>
        <name>ATP</name>
        <dbReference type="ChEBI" id="CHEBI:30616"/>
    </ligand>
</feature>
<dbReference type="EMBL" id="RPOK01000002">
    <property type="protein sequence ID" value="RPJ67607.1"/>
    <property type="molecule type" value="Genomic_DNA"/>
</dbReference>
<keyword evidence="9 13" id="KW-0418">Kinase</keyword>
<dbReference type="Pfam" id="PF02606">
    <property type="entry name" value="LpxK"/>
    <property type="match status" value="1"/>
</dbReference>
<comment type="pathway">
    <text evidence="2 13">Glycolipid biosynthesis; lipid IV(A) biosynthesis; lipid IV(A) from (3R)-3-hydroxytetradecanoyl-[acyl-carrier-protein] and UDP-N-acetyl-alpha-D-glucosamine: step 6/6.</text>
</comment>
<dbReference type="OrthoDB" id="9766423at2"/>
<evidence type="ECO:0000256" key="4">
    <source>
        <dbReference type="ARBA" id="ARBA00016436"/>
    </source>
</evidence>
<evidence type="ECO:0000256" key="11">
    <source>
        <dbReference type="ARBA" id="ARBA00023098"/>
    </source>
</evidence>
<keyword evidence="10 13" id="KW-0067">ATP-binding</keyword>
<comment type="similarity">
    <text evidence="13">Belongs to the LpxK family.</text>
</comment>
<evidence type="ECO:0000313" key="14">
    <source>
        <dbReference type="EMBL" id="RPJ67607.1"/>
    </source>
</evidence>
<dbReference type="Proteomes" id="UP000275281">
    <property type="component" value="Unassembled WGS sequence"/>
</dbReference>
<dbReference type="PANTHER" id="PTHR42724:SF1">
    <property type="entry name" value="TETRAACYLDISACCHARIDE 4'-KINASE, MITOCHONDRIAL-RELATED"/>
    <property type="match status" value="1"/>
</dbReference>
<organism evidence="14 15">
    <name type="scientific">Alteromonas sediminis</name>
    <dbReference type="NCBI Taxonomy" id="2259342"/>
    <lineage>
        <taxon>Bacteria</taxon>
        <taxon>Pseudomonadati</taxon>
        <taxon>Pseudomonadota</taxon>
        <taxon>Gammaproteobacteria</taxon>
        <taxon>Alteromonadales</taxon>
        <taxon>Alteromonadaceae</taxon>
        <taxon>Alteromonas/Salinimonas group</taxon>
        <taxon>Alteromonas</taxon>
    </lineage>
</organism>
<dbReference type="GO" id="GO:0009245">
    <property type="term" value="P:lipid A biosynthetic process"/>
    <property type="evidence" value="ECO:0007669"/>
    <property type="project" value="UniProtKB-UniRule"/>
</dbReference>
<evidence type="ECO:0000256" key="13">
    <source>
        <dbReference type="HAMAP-Rule" id="MF_00409"/>
    </source>
</evidence>
<comment type="catalytic activity">
    <reaction evidence="13">
        <text>a lipid A disaccharide + ATP = a lipid IVA + ADP + H(+)</text>
        <dbReference type="Rhea" id="RHEA:67840"/>
        <dbReference type="ChEBI" id="CHEBI:15378"/>
        <dbReference type="ChEBI" id="CHEBI:30616"/>
        <dbReference type="ChEBI" id="CHEBI:176343"/>
        <dbReference type="ChEBI" id="CHEBI:176425"/>
        <dbReference type="ChEBI" id="CHEBI:456216"/>
        <dbReference type="EC" id="2.7.1.130"/>
    </reaction>
</comment>
<keyword evidence="5 13" id="KW-0444">Lipid biosynthesis</keyword>
<keyword evidence="8 13" id="KW-0547">Nucleotide-binding</keyword>
<evidence type="ECO:0000256" key="10">
    <source>
        <dbReference type="ARBA" id="ARBA00022840"/>
    </source>
</evidence>
<accession>A0A3N5Y1A9</accession>
<evidence type="ECO:0000256" key="3">
    <source>
        <dbReference type="ARBA" id="ARBA00012071"/>
    </source>
</evidence>
<dbReference type="RefSeq" id="WP_124027596.1">
    <property type="nucleotide sequence ID" value="NZ_JBHRSN010000015.1"/>
</dbReference>
<dbReference type="GO" id="GO:0005524">
    <property type="term" value="F:ATP binding"/>
    <property type="evidence" value="ECO:0007669"/>
    <property type="project" value="UniProtKB-UniRule"/>
</dbReference>
<dbReference type="HAMAP" id="MF_00409">
    <property type="entry name" value="LpxK"/>
    <property type="match status" value="1"/>
</dbReference>
<keyword evidence="6 13" id="KW-0441">Lipid A biosynthesis</keyword>
<dbReference type="NCBIfam" id="TIGR00682">
    <property type="entry name" value="lpxK"/>
    <property type="match status" value="1"/>
</dbReference>
<evidence type="ECO:0000256" key="5">
    <source>
        <dbReference type="ARBA" id="ARBA00022516"/>
    </source>
</evidence>
<sequence length="322" mass="35333">MWFDNHPVKWLFFPLTILFGLLTRLRRYLFAIGVMKQRHPGIPVLVVGNISVGGNGKTPVVTQAAQWLVDAGYSPGILSRGYGGHCTTFPHHVKPTDTAAWVGDEPKLMASRLSCPVVIDPIRYRGAQHLKGLGCNVVVCDDGLQHYALGRDIEWVVMDDRRVGNGALLPMGPLREPVKRLSTVNAIIHNGQNPLVNNAYAMTLNPSVIRNVRNNEEVLTIDAFRQQYADGVTALAGIGDPTRFFTTLSNLHIKVTEALPFPDHHAFSAQDLPLGATIMTEKDAVKCTAFAHPDCWYLEVSANLPNTLKSALLDKLADIASN</sequence>
<comment type="function">
    <text evidence="1 13">Transfers the gamma-phosphate of ATP to the 4'-position of a tetraacyldisaccharide 1-phosphate intermediate (termed DS-1-P) to form tetraacyldisaccharide 1,4'-bis-phosphate (lipid IVA).</text>
</comment>
<dbReference type="UniPathway" id="UPA00359">
    <property type="reaction ID" value="UER00482"/>
</dbReference>
<dbReference type="GO" id="GO:0005886">
    <property type="term" value="C:plasma membrane"/>
    <property type="evidence" value="ECO:0007669"/>
    <property type="project" value="TreeGrafter"/>
</dbReference>